<reference evidence="2" key="1">
    <citation type="thesis" date="2021" institute="BYU ScholarsArchive" country="Provo, UT, USA">
        <title>Applications of and Algorithms for Genome Assembly and Genomic Analyses with an Emphasis on Marine Teleosts.</title>
        <authorList>
            <person name="Pickett B.D."/>
        </authorList>
    </citation>
    <scope>NUCLEOTIDE SEQUENCE</scope>
    <source>
        <strain evidence="2">HI-2016</strain>
    </source>
</reference>
<protein>
    <submittedName>
        <fullName evidence="2">Uncharacterized protein</fullName>
    </submittedName>
</protein>
<evidence type="ECO:0000313" key="2">
    <source>
        <dbReference type="EMBL" id="KAG9343214.1"/>
    </source>
</evidence>
<sequence length="202" mass="22511">MRYIARENCSRVSFPVCLVSANVLEIATPKHLATPMTPTVNHIWGDERGRQSGGHRLLLQGTVHKVHGLDEKAERGSTSRQEEQGRTHEFGGSDGEAETGDADIISILGTGHQPKRHKKALQGNRSGRWHLGALTSSRKGQLQWGLLSLCFQGPPVTHCDIIMLFRDCSSPQEQGALRDHYNELFHLGFQHMVHCRRPELLG</sequence>
<gene>
    <name evidence="2" type="ORF">JZ751_014193</name>
</gene>
<dbReference type="AlphaFoldDB" id="A0A8T2NST0"/>
<dbReference type="Proteomes" id="UP000824540">
    <property type="component" value="Unassembled WGS sequence"/>
</dbReference>
<feature type="compositionally biased region" description="Basic and acidic residues" evidence="1">
    <location>
        <begin position="68"/>
        <end position="91"/>
    </location>
</feature>
<dbReference type="EMBL" id="JAFBMS010000024">
    <property type="protein sequence ID" value="KAG9343214.1"/>
    <property type="molecule type" value="Genomic_DNA"/>
</dbReference>
<comment type="caution">
    <text evidence="2">The sequence shown here is derived from an EMBL/GenBank/DDBJ whole genome shotgun (WGS) entry which is preliminary data.</text>
</comment>
<proteinExistence type="predicted"/>
<keyword evidence="3" id="KW-1185">Reference proteome</keyword>
<feature type="region of interest" description="Disordered" evidence="1">
    <location>
        <begin position="68"/>
        <end position="99"/>
    </location>
</feature>
<name>A0A8T2NST0_9TELE</name>
<organism evidence="2 3">
    <name type="scientific">Albula glossodonta</name>
    <name type="common">roundjaw bonefish</name>
    <dbReference type="NCBI Taxonomy" id="121402"/>
    <lineage>
        <taxon>Eukaryota</taxon>
        <taxon>Metazoa</taxon>
        <taxon>Chordata</taxon>
        <taxon>Craniata</taxon>
        <taxon>Vertebrata</taxon>
        <taxon>Euteleostomi</taxon>
        <taxon>Actinopterygii</taxon>
        <taxon>Neopterygii</taxon>
        <taxon>Teleostei</taxon>
        <taxon>Albuliformes</taxon>
        <taxon>Albulidae</taxon>
        <taxon>Albula</taxon>
    </lineage>
</organism>
<evidence type="ECO:0000313" key="3">
    <source>
        <dbReference type="Proteomes" id="UP000824540"/>
    </source>
</evidence>
<evidence type="ECO:0000256" key="1">
    <source>
        <dbReference type="SAM" id="MobiDB-lite"/>
    </source>
</evidence>
<accession>A0A8T2NST0</accession>